<gene>
    <name evidence="3" type="ORF">Afe05nite_80690</name>
</gene>
<dbReference type="PANTHER" id="PTHR11487:SF0">
    <property type="entry name" value="S-ACYL FATTY ACID SYNTHASE THIOESTERASE, MEDIUM CHAIN"/>
    <property type="match status" value="1"/>
</dbReference>
<dbReference type="InterPro" id="IPR012223">
    <property type="entry name" value="TEII"/>
</dbReference>
<organism evidence="3 4">
    <name type="scientific">Paractinoplanes ferrugineus</name>
    <dbReference type="NCBI Taxonomy" id="113564"/>
    <lineage>
        <taxon>Bacteria</taxon>
        <taxon>Bacillati</taxon>
        <taxon>Actinomycetota</taxon>
        <taxon>Actinomycetes</taxon>
        <taxon>Micromonosporales</taxon>
        <taxon>Micromonosporaceae</taxon>
        <taxon>Paractinoplanes</taxon>
    </lineage>
</organism>
<comment type="similarity">
    <text evidence="1">Belongs to the thioesterase family.</text>
</comment>
<sequence>MQLFCLPYAGGSAATYRRWTTLLPATIEMYAVELPGRGTRRRANPITDFPAMVAWVVEEMAHHHRGGPYAVFGHSFGALIAFEAARAARHRLGEPAHLLVSGRDAPAHPTARAVHAALSDDELASAVASFGGLPPELDVYPALRSRLLGVLRADLRLLQSYRPPAGDLLDCPVTVFAGSADPLITPAGQRDWVRTTTGPAARVTVPGGHFFLHSAAFGAELRRCLRATFSSPLTAAA</sequence>
<evidence type="ECO:0000259" key="2">
    <source>
        <dbReference type="Pfam" id="PF00975"/>
    </source>
</evidence>
<dbReference type="Proteomes" id="UP000598174">
    <property type="component" value="Unassembled WGS sequence"/>
</dbReference>
<accession>A0A919J9Y5</accession>
<dbReference type="SUPFAM" id="SSF53474">
    <property type="entry name" value="alpha/beta-Hydrolases"/>
    <property type="match status" value="1"/>
</dbReference>
<dbReference type="Gene3D" id="3.40.50.1820">
    <property type="entry name" value="alpha/beta hydrolase"/>
    <property type="match status" value="1"/>
</dbReference>
<dbReference type="Pfam" id="PF00975">
    <property type="entry name" value="Thioesterase"/>
    <property type="match status" value="1"/>
</dbReference>
<dbReference type="RefSeq" id="WP_203822572.1">
    <property type="nucleotide sequence ID" value="NZ_BAAABP010000012.1"/>
</dbReference>
<dbReference type="EMBL" id="BOMM01000080">
    <property type="protein sequence ID" value="GIE16229.1"/>
    <property type="molecule type" value="Genomic_DNA"/>
</dbReference>
<name>A0A919J9Y5_9ACTN</name>
<dbReference type="PANTHER" id="PTHR11487">
    <property type="entry name" value="THIOESTERASE"/>
    <property type="match status" value="1"/>
</dbReference>
<protein>
    <submittedName>
        <fullName evidence="3">Thioesterase</fullName>
    </submittedName>
</protein>
<comment type="caution">
    <text evidence="3">The sequence shown here is derived from an EMBL/GenBank/DDBJ whole genome shotgun (WGS) entry which is preliminary data.</text>
</comment>
<dbReference type="InterPro" id="IPR001031">
    <property type="entry name" value="Thioesterase"/>
</dbReference>
<dbReference type="InterPro" id="IPR029058">
    <property type="entry name" value="AB_hydrolase_fold"/>
</dbReference>
<dbReference type="GO" id="GO:0008610">
    <property type="term" value="P:lipid biosynthetic process"/>
    <property type="evidence" value="ECO:0007669"/>
    <property type="project" value="TreeGrafter"/>
</dbReference>
<keyword evidence="4" id="KW-1185">Reference proteome</keyword>
<feature type="domain" description="Thioesterase" evidence="2">
    <location>
        <begin position="2"/>
        <end position="214"/>
    </location>
</feature>
<evidence type="ECO:0000313" key="3">
    <source>
        <dbReference type="EMBL" id="GIE16229.1"/>
    </source>
</evidence>
<dbReference type="AlphaFoldDB" id="A0A919J9Y5"/>
<evidence type="ECO:0000256" key="1">
    <source>
        <dbReference type="ARBA" id="ARBA00007169"/>
    </source>
</evidence>
<reference evidence="3" key="1">
    <citation type="submission" date="2021-01" db="EMBL/GenBank/DDBJ databases">
        <title>Whole genome shotgun sequence of Actinoplanes ferrugineus NBRC 15555.</title>
        <authorList>
            <person name="Komaki H."/>
            <person name="Tamura T."/>
        </authorList>
    </citation>
    <scope>NUCLEOTIDE SEQUENCE</scope>
    <source>
        <strain evidence="3">NBRC 15555</strain>
    </source>
</reference>
<evidence type="ECO:0000313" key="4">
    <source>
        <dbReference type="Proteomes" id="UP000598174"/>
    </source>
</evidence>
<proteinExistence type="inferred from homology"/>